<reference evidence="2 3" key="1">
    <citation type="journal article" date="2022" name="ISME Commun">
        <title>Vulcanimicrobium alpinus gen. nov. sp. nov., the first cultivated representative of the candidate phylum 'Eremiobacterota', is a metabolically versatile aerobic anoxygenic phototroph.</title>
        <authorList>
            <person name="Yabe S."/>
            <person name="Muto K."/>
            <person name="Abe K."/>
            <person name="Yokota A."/>
            <person name="Staudigel H."/>
            <person name="Tebo B.M."/>
        </authorList>
    </citation>
    <scope>NUCLEOTIDE SEQUENCE [LARGE SCALE GENOMIC DNA]</scope>
    <source>
        <strain evidence="2 3">WC8-2</strain>
    </source>
</reference>
<name>A0AAN1XY52_UNVUL</name>
<protein>
    <recommendedName>
        <fullName evidence="1">Phosphodiester glycosidase domain-containing protein</fullName>
    </recommendedName>
</protein>
<proteinExistence type="predicted"/>
<dbReference type="Proteomes" id="UP001317532">
    <property type="component" value="Chromosome"/>
</dbReference>
<gene>
    <name evidence="2" type="ORF">WPS_16730</name>
</gene>
<dbReference type="EMBL" id="AP025523">
    <property type="protein sequence ID" value="BDE06397.1"/>
    <property type="molecule type" value="Genomic_DNA"/>
</dbReference>
<dbReference type="AlphaFoldDB" id="A0AAN1XY52"/>
<feature type="domain" description="Phosphodiester glycosidase" evidence="1">
    <location>
        <begin position="238"/>
        <end position="364"/>
    </location>
</feature>
<dbReference type="RefSeq" id="WP_317997359.1">
    <property type="nucleotide sequence ID" value="NZ_AP025523.1"/>
</dbReference>
<organism evidence="2 3">
    <name type="scientific">Vulcanimicrobium alpinum</name>
    <dbReference type="NCBI Taxonomy" id="3016050"/>
    <lineage>
        <taxon>Bacteria</taxon>
        <taxon>Bacillati</taxon>
        <taxon>Vulcanimicrobiota</taxon>
        <taxon>Vulcanimicrobiia</taxon>
        <taxon>Vulcanimicrobiales</taxon>
        <taxon>Vulcanimicrobiaceae</taxon>
        <taxon>Vulcanimicrobium</taxon>
    </lineage>
</organism>
<dbReference type="Pfam" id="PF09992">
    <property type="entry name" value="NAGPA"/>
    <property type="match status" value="1"/>
</dbReference>
<dbReference type="PANTHER" id="PTHR40446">
    <property type="entry name" value="N-ACETYLGLUCOSAMINE-1-PHOSPHODIESTER ALPHA-N-ACETYLGLUCOSAMINIDASE"/>
    <property type="match status" value="1"/>
</dbReference>
<keyword evidence="3" id="KW-1185">Reference proteome</keyword>
<dbReference type="PANTHER" id="PTHR40446:SF2">
    <property type="entry name" value="N-ACETYLGLUCOSAMINE-1-PHOSPHODIESTER ALPHA-N-ACETYLGLUCOSAMINIDASE"/>
    <property type="match status" value="1"/>
</dbReference>
<sequence length="655" mass="66789">MIVFPAALAPPPPFPLVVSQAHDVAYVAPGIERADYRLVTADGPLVIHVVAVDLSEPTVRLDAVVAHDRMISSGETLSSMAQRTGAVAGVNADYFDIGNTNQPLNAVVSNGTLQRSPSRRAVVTIGRDRSVTFGRLAFGGTVTYGATTLPLTSVNEWPPQRGVAFVTPAFGTLAATPNVTVAMLAPLDPATRAAGTYRVSALGAPPAALVGAPLLGFGPAAQAAGPLPAVGDTVTLAFDTTPPVAQIAAAVGGGPLLVANGAPAVDPETPAPEETNVRFPVSGAARAGATLYAFAVDGRAPALSIGVTRPQFGALMEGFGASDGMAFDSGGSAELVARVLGDAGASVITTPSDGRERLIADGLFAYSDAPSGVDPHLIVRPSTFAALPGAALRPAAFVVDDAGHRLETASVESVRAAAIPGNHEAVFRDPRTGMQTRIGYRTVARVASLAIAPDAPNPDRGETVALTARAFDERGDPVVLGDAVRWQARSGRLAAAGASATYVAADADDTIVATAGGAAARSIVRVGRHALAVPGFSETALAFDFTGTTRAVYADVALALPGEPRAFTVDAFGDASGVALRAAFVNRFGERRALTLTPHVDWKGWRTLIVSLPPDLNPPIRLTSLYAVPSVGGAPAHVAGTVRFRAAAVVVPGRS</sequence>
<accession>A0AAN1XY52</accession>
<dbReference type="InterPro" id="IPR018711">
    <property type="entry name" value="NAGPA"/>
</dbReference>
<evidence type="ECO:0000313" key="2">
    <source>
        <dbReference type="EMBL" id="BDE06397.1"/>
    </source>
</evidence>
<evidence type="ECO:0000313" key="3">
    <source>
        <dbReference type="Proteomes" id="UP001317532"/>
    </source>
</evidence>
<dbReference type="KEGG" id="vab:WPS_16730"/>
<evidence type="ECO:0000259" key="1">
    <source>
        <dbReference type="Pfam" id="PF09992"/>
    </source>
</evidence>